<accession>H9XTR8</accession>
<feature type="domain" description="Glycosyltransferase 2-like" evidence="1">
    <location>
        <begin position="6"/>
        <end position="125"/>
    </location>
</feature>
<dbReference type="GO" id="GO:0016758">
    <property type="term" value="F:hexosyltransferase activity"/>
    <property type="evidence" value="ECO:0007669"/>
    <property type="project" value="UniProtKB-ARBA"/>
</dbReference>
<gene>
    <name evidence="2" type="primary">wdcT</name>
</gene>
<evidence type="ECO:0000313" key="2">
    <source>
        <dbReference type="EMBL" id="AFH02814.1"/>
    </source>
</evidence>
<keyword evidence="2" id="KW-0808">Transferase</keyword>
<reference evidence="2" key="1">
    <citation type="journal article" date="2012" name="Microbiology">
        <title>Localization and molecular characterization of putative O antigen gene clusters of Providencia species.</title>
        <authorList>
            <person name="Ovchinnikova O.G."/>
            <person name="Liu B."/>
            <person name="Guo D."/>
            <person name="Kocharova N.A."/>
            <person name="Shashkov A.S."/>
            <person name="Chen M."/>
            <person name="Feng L."/>
            <person name="Rozalski A."/>
            <person name="Knirel Y.A."/>
            <person name="Wang L."/>
        </authorList>
    </citation>
    <scope>NUCLEOTIDE SEQUENCE</scope>
</reference>
<organism evidence="2">
    <name type="scientific">Providencia alcalifaciens</name>
    <dbReference type="NCBI Taxonomy" id="126385"/>
    <lineage>
        <taxon>Bacteria</taxon>
        <taxon>Pseudomonadati</taxon>
        <taxon>Pseudomonadota</taxon>
        <taxon>Gammaproteobacteria</taxon>
        <taxon>Enterobacterales</taxon>
        <taxon>Morganellaceae</taxon>
        <taxon>Providencia</taxon>
    </lineage>
</organism>
<dbReference type="InterPro" id="IPR029044">
    <property type="entry name" value="Nucleotide-diphossugar_trans"/>
</dbReference>
<evidence type="ECO:0000259" key="1">
    <source>
        <dbReference type="Pfam" id="PF00535"/>
    </source>
</evidence>
<dbReference type="Pfam" id="PF00535">
    <property type="entry name" value="Glycos_transf_2"/>
    <property type="match status" value="1"/>
</dbReference>
<dbReference type="Gene3D" id="3.90.550.10">
    <property type="entry name" value="Spore Coat Polysaccharide Biosynthesis Protein SpsA, Chain A"/>
    <property type="match status" value="1"/>
</dbReference>
<proteinExistence type="predicted"/>
<protein>
    <submittedName>
        <fullName evidence="2">Glycosyltransferase</fullName>
    </submittedName>
</protein>
<name>H9XTR8_9GAMM</name>
<dbReference type="SUPFAM" id="SSF53448">
    <property type="entry name" value="Nucleotide-diphospho-sugar transferases"/>
    <property type="match status" value="1"/>
</dbReference>
<dbReference type="PANTHER" id="PTHR22916:SF3">
    <property type="entry name" value="UDP-GLCNAC:BETAGAL BETA-1,3-N-ACETYLGLUCOSAMINYLTRANSFERASE-LIKE PROTEIN 1"/>
    <property type="match status" value="1"/>
</dbReference>
<sequence length="273" mass="31684">MKELVSVILPVYNAEKFLHDSLNSVINQSYSNLEIIVIDDGSSDNSLSIIKNFNDKRIKIISRENKGLIHSLNEGLNIAKGNYIARMDADDIARSDRIETQLKFLLKNKDISIVGSYANLIDENGVNIGIKKKPSSDLTIKTICFFGSPFIHPAVMFNKLLIKEQLYYSNEFIHAEDYELWSRLVACEKFKFFNIKDTLLDYRIVSTSVSRKYENQQKQSHQDIIKKYFLLYNKNSSLNSNKDFLYAILFNQKNSSRIIFQLLYLIRRVALRK</sequence>
<dbReference type="AlphaFoldDB" id="H9XTR8"/>
<dbReference type="PANTHER" id="PTHR22916">
    <property type="entry name" value="GLYCOSYLTRANSFERASE"/>
    <property type="match status" value="1"/>
</dbReference>
<dbReference type="InterPro" id="IPR001173">
    <property type="entry name" value="Glyco_trans_2-like"/>
</dbReference>
<dbReference type="EMBL" id="JN097785">
    <property type="protein sequence ID" value="AFH02814.1"/>
    <property type="molecule type" value="Genomic_DNA"/>
</dbReference>